<dbReference type="AlphaFoldDB" id="A0A1M7S204"/>
<keyword evidence="2" id="KW-1185">Reference proteome</keyword>
<name>A0A1M7S204_9RHOB</name>
<dbReference type="EMBL" id="FRDL01000001">
    <property type="protein sequence ID" value="SHN52460.1"/>
    <property type="molecule type" value="Genomic_DNA"/>
</dbReference>
<sequence length="39" mass="4521">MPTLFIDHRRAHIGRARNALELRLPDRPRVARRCAASRA</sequence>
<accession>A0A1M7S204</accession>
<evidence type="ECO:0000313" key="1">
    <source>
        <dbReference type="EMBL" id="SHN52460.1"/>
    </source>
</evidence>
<organism evidence="1 2">
    <name type="scientific">Oceanicella actignis</name>
    <dbReference type="NCBI Taxonomy" id="1189325"/>
    <lineage>
        <taxon>Bacteria</taxon>
        <taxon>Pseudomonadati</taxon>
        <taxon>Pseudomonadota</taxon>
        <taxon>Alphaproteobacteria</taxon>
        <taxon>Rhodobacterales</taxon>
        <taxon>Paracoccaceae</taxon>
        <taxon>Oceanicella</taxon>
    </lineage>
</organism>
<evidence type="ECO:0000313" key="2">
    <source>
        <dbReference type="Proteomes" id="UP000184066"/>
    </source>
</evidence>
<gene>
    <name evidence="1" type="ORF">SAMN05216200_101451</name>
</gene>
<protein>
    <submittedName>
        <fullName evidence="1">Uncharacterized protein</fullName>
    </submittedName>
</protein>
<reference evidence="1 2" key="1">
    <citation type="submission" date="2016-12" db="EMBL/GenBank/DDBJ databases">
        <authorList>
            <person name="Song W.-J."/>
            <person name="Kurnit D.M."/>
        </authorList>
    </citation>
    <scope>NUCLEOTIDE SEQUENCE [LARGE SCALE GENOMIC DNA]</scope>
    <source>
        <strain evidence="1 2">CGMCC 1.10808</strain>
    </source>
</reference>
<proteinExistence type="predicted"/>
<dbReference type="Proteomes" id="UP000184066">
    <property type="component" value="Unassembled WGS sequence"/>
</dbReference>